<gene>
    <name evidence="5" type="ORF">BTJ39_02645</name>
</gene>
<sequence length="329" mass="35702">MDIIEEVIACLQLQSTVFCRMTLSGRWGFAKDALPGVPFHIVMAGQALIEKKASGEHIWLRPGDMAIFPGGDAHNLLYDRDAPALPFKSVLASFGASPWRPGMRFQTRTLHIGDGTLERTVLISGIFYFGERRYNPLLQGLPEVMLFKGDQSCGAQATMGAAVALLDAELQNTSPGQMTVAGRLSDVILIYALRAWLETGAKNGHPGLLRGLADANIGRVLQAIHQRPSARWSLSDMAAQAGQSRSRFAAHFKTLMGTSPMAYVTDWRMRQAAQSLQQSASSTATIAQQTGYGSEVTFSKAFSKWAGCSPARYRKSGDPIIRHSAGAED</sequence>
<organism evidence="5 6">
    <name type="scientific">Izhakiella australiensis</name>
    <dbReference type="NCBI Taxonomy" id="1926881"/>
    <lineage>
        <taxon>Bacteria</taxon>
        <taxon>Pseudomonadati</taxon>
        <taxon>Pseudomonadota</taxon>
        <taxon>Gammaproteobacteria</taxon>
        <taxon>Enterobacterales</taxon>
        <taxon>Erwiniaceae</taxon>
        <taxon>Izhakiella</taxon>
    </lineage>
</organism>
<keyword evidence="3" id="KW-0804">Transcription</keyword>
<dbReference type="Pfam" id="PF12852">
    <property type="entry name" value="Cupin_6"/>
    <property type="match status" value="1"/>
</dbReference>
<dbReference type="OrthoDB" id="9809338at2"/>
<dbReference type="InterPro" id="IPR009057">
    <property type="entry name" value="Homeodomain-like_sf"/>
</dbReference>
<dbReference type="EMBL" id="MRUL01000001">
    <property type="protein sequence ID" value="OON42071.1"/>
    <property type="molecule type" value="Genomic_DNA"/>
</dbReference>
<dbReference type="Pfam" id="PF12833">
    <property type="entry name" value="HTH_18"/>
    <property type="match status" value="1"/>
</dbReference>
<evidence type="ECO:0000313" key="6">
    <source>
        <dbReference type="Proteomes" id="UP000190667"/>
    </source>
</evidence>
<keyword evidence="1" id="KW-0805">Transcription regulation</keyword>
<dbReference type="InterPro" id="IPR050204">
    <property type="entry name" value="AraC_XylS_family_regulators"/>
</dbReference>
<dbReference type="AlphaFoldDB" id="A0A1S8YSB3"/>
<protein>
    <recommendedName>
        <fullName evidence="4">HTH araC/xylS-type domain-containing protein</fullName>
    </recommendedName>
</protein>
<evidence type="ECO:0000256" key="1">
    <source>
        <dbReference type="ARBA" id="ARBA00023015"/>
    </source>
</evidence>
<dbReference type="Gene3D" id="1.10.10.60">
    <property type="entry name" value="Homeodomain-like"/>
    <property type="match status" value="2"/>
</dbReference>
<proteinExistence type="predicted"/>
<dbReference type="GO" id="GO:0043565">
    <property type="term" value="F:sequence-specific DNA binding"/>
    <property type="evidence" value="ECO:0007669"/>
    <property type="project" value="InterPro"/>
</dbReference>
<dbReference type="PANTHER" id="PTHR46796:SF7">
    <property type="entry name" value="ARAC FAMILY TRANSCRIPTIONAL REGULATOR"/>
    <property type="match status" value="1"/>
</dbReference>
<evidence type="ECO:0000259" key="4">
    <source>
        <dbReference type="PROSITE" id="PS01124"/>
    </source>
</evidence>
<dbReference type="Proteomes" id="UP000190667">
    <property type="component" value="Unassembled WGS sequence"/>
</dbReference>
<comment type="caution">
    <text evidence="5">The sequence shown here is derived from an EMBL/GenBank/DDBJ whole genome shotgun (WGS) entry which is preliminary data.</text>
</comment>
<dbReference type="PANTHER" id="PTHR46796">
    <property type="entry name" value="HTH-TYPE TRANSCRIPTIONAL ACTIVATOR RHAS-RELATED"/>
    <property type="match status" value="1"/>
</dbReference>
<feature type="domain" description="HTH araC/xylS-type" evidence="4">
    <location>
        <begin position="218"/>
        <end position="316"/>
    </location>
</feature>
<name>A0A1S8YSB3_9GAMM</name>
<evidence type="ECO:0000256" key="2">
    <source>
        <dbReference type="ARBA" id="ARBA00023125"/>
    </source>
</evidence>
<reference evidence="5 6" key="1">
    <citation type="submission" date="2016-12" db="EMBL/GenBank/DDBJ databases">
        <title>Izhakiella australiana sp. nov. of genus Izhakiella isolated from Australian desert.</title>
        <authorList>
            <person name="Ji M."/>
        </authorList>
    </citation>
    <scope>NUCLEOTIDE SEQUENCE [LARGE SCALE GENOMIC DNA]</scope>
    <source>
        <strain evidence="5 6">D4N98</strain>
    </source>
</reference>
<keyword evidence="2" id="KW-0238">DNA-binding</keyword>
<dbReference type="SMART" id="SM00342">
    <property type="entry name" value="HTH_ARAC"/>
    <property type="match status" value="1"/>
</dbReference>
<dbReference type="STRING" id="1926881.BTJ39_02645"/>
<evidence type="ECO:0000313" key="5">
    <source>
        <dbReference type="EMBL" id="OON42071.1"/>
    </source>
</evidence>
<dbReference type="GO" id="GO:0003700">
    <property type="term" value="F:DNA-binding transcription factor activity"/>
    <property type="evidence" value="ECO:0007669"/>
    <property type="project" value="InterPro"/>
</dbReference>
<evidence type="ECO:0000256" key="3">
    <source>
        <dbReference type="ARBA" id="ARBA00023163"/>
    </source>
</evidence>
<keyword evidence="6" id="KW-1185">Reference proteome</keyword>
<dbReference type="InterPro" id="IPR032783">
    <property type="entry name" value="AraC_lig"/>
</dbReference>
<dbReference type="RefSeq" id="WP_078001100.1">
    <property type="nucleotide sequence ID" value="NZ_MRUL01000001.1"/>
</dbReference>
<dbReference type="InterPro" id="IPR018060">
    <property type="entry name" value="HTH_AraC"/>
</dbReference>
<dbReference type="SUPFAM" id="SSF46689">
    <property type="entry name" value="Homeodomain-like"/>
    <property type="match status" value="2"/>
</dbReference>
<dbReference type="PROSITE" id="PS01124">
    <property type="entry name" value="HTH_ARAC_FAMILY_2"/>
    <property type="match status" value="1"/>
</dbReference>
<accession>A0A1S8YSB3</accession>